<dbReference type="PROSITE" id="PS00151">
    <property type="entry name" value="ACYLPHOSPHATASE_2"/>
    <property type="match status" value="1"/>
</dbReference>
<evidence type="ECO:0000256" key="2">
    <source>
        <dbReference type="ARBA" id="ARBA00012150"/>
    </source>
</evidence>
<evidence type="ECO:0000256" key="5">
    <source>
        <dbReference type="RuleBase" id="RU004168"/>
    </source>
</evidence>
<name>A0A1G1XZD4_9BACT</name>
<organism evidence="7 8">
    <name type="scientific">Candidatus Buchananbacteria bacterium RIFCSPHIGHO2_01_FULL_44_11</name>
    <dbReference type="NCBI Taxonomy" id="1797535"/>
    <lineage>
        <taxon>Bacteria</taxon>
        <taxon>Candidatus Buchananiibacteriota</taxon>
    </lineage>
</organism>
<evidence type="ECO:0000259" key="6">
    <source>
        <dbReference type="PROSITE" id="PS51160"/>
    </source>
</evidence>
<feature type="active site" evidence="4">
    <location>
        <position position="19"/>
    </location>
</feature>
<comment type="catalytic activity">
    <reaction evidence="3 4">
        <text>an acyl phosphate + H2O = a carboxylate + phosphate + H(+)</text>
        <dbReference type="Rhea" id="RHEA:14965"/>
        <dbReference type="ChEBI" id="CHEBI:15377"/>
        <dbReference type="ChEBI" id="CHEBI:15378"/>
        <dbReference type="ChEBI" id="CHEBI:29067"/>
        <dbReference type="ChEBI" id="CHEBI:43474"/>
        <dbReference type="ChEBI" id="CHEBI:59918"/>
        <dbReference type="EC" id="3.6.1.7"/>
    </reaction>
</comment>
<dbReference type="Gene3D" id="3.30.70.100">
    <property type="match status" value="1"/>
</dbReference>
<feature type="domain" description="Acylphosphatase-like" evidence="6">
    <location>
        <begin position="4"/>
        <end position="90"/>
    </location>
</feature>
<dbReference type="EC" id="3.6.1.7" evidence="2 4"/>
<comment type="caution">
    <text evidence="7">The sequence shown here is derived from an EMBL/GenBank/DDBJ whole genome shotgun (WGS) entry which is preliminary data.</text>
</comment>
<accession>A0A1G1XZD4</accession>
<gene>
    <name evidence="7" type="ORF">A2744_02130</name>
</gene>
<feature type="active site" evidence="4">
    <location>
        <position position="37"/>
    </location>
</feature>
<evidence type="ECO:0000313" key="8">
    <source>
        <dbReference type="Proteomes" id="UP000178240"/>
    </source>
</evidence>
<evidence type="ECO:0000313" key="7">
    <source>
        <dbReference type="EMBL" id="OGY45463.1"/>
    </source>
</evidence>
<dbReference type="PROSITE" id="PS51160">
    <property type="entry name" value="ACYLPHOSPHATASE_3"/>
    <property type="match status" value="1"/>
</dbReference>
<dbReference type="SUPFAM" id="SSF54975">
    <property type="entry name" value="Acylphosphatase/BLUF domain-like"/>
    <property type="match status" value="1"/>
</dbReference>
<dbReference type="InterPro" id="IPR001792">
    <property type="entry name" value="Acylphosphatase-like_dom"/>
</dbReference>
<dbReference type="EMBL" id="MHIE01000019">
    <property type="protein sequence ID" value="OGY45463.1"/>
    <property type="molecule type" value="Genomic_DNA"/>
</dbReference>
<sequence length="90" mass="10005">MKKRLTLKIYGLVQGVGYRYLAQKEAVKSGFSGYVANAEDGTVELVAEGSQSDLEDFVLWCYNGVGLAQVQKIEKNWSEATGEFSDFMIK</sequence>
<dbReference type="PANTHER" id="PTHR47268">
    <property type="entry name" value="ACYLPHOSPHATASE"/>
    <property type="match status" value="1"/>
</dbReference>
<dbReference type="PANTHER" id="PTHR47268:SF4">
    <property type="entry name" value="ACYLPHOSPHATASE"/>
    <property type="match status" value="1"/>
</dbReference>
<dbReference type="STRING" id="1797535.A2744_02130"/>
<reference evidence="7 8" key="1">
    <citation type="journal article" date="2016" name="Nat. Commun.">
        <title>Thousands of microbial genomes shed light on interconnected biogeochemical processes in an aquifer system.</title>
        <authorList>
            <person name="Anantharaman K."/>
            <person name="Brown C.T."/>
            <person name="Hug L.A."/>
            <person name="Sharon I."/>
            <person name="Castelle C.J."/>
            <person name="Probst A.J."/>
            <person name="Thomas B.C."/>
            <person name="Singh A."/>
            <person name="Wilkins M.J."/>
            <person name="Karaoz U."/>
            <person name="Brodie E.L."/>
            <person name="Williams K.H."/>
            <person name="Hubbard S.S."/>
            <person name="Banfield J.F."/>
        </authorList>
    </citation>
    <scope>NUCLEOTIDE SEQUENCE [LARGE SCALE GENOMIC DNA]</scope>
</reference>
<evidence type="ECO:0000256" key="4">
    <source>
        <dbReference type="PROSITE-ProRule" id="PRU00520"/>
    </source>
</evidence>
<proteinExistence type="inferred from homology"/>
<comment type="similarity">
    <text evidence="1 5">Belongs to the acylphosphatase family.</text>
</comment>
<dbReference type="InterPro" id="IPR020456">
    <property type="entry name" value="Acylphosphatase"/>
</dbReference>
<keyword evidence="4" id="KW-0378">Hydrolase</keyword>
<dbReference type="Pfam" id="PF00708">
    <property type="entry name" value="Acylphosphatase"/>
    <property type="match status" value="1"/>
</dbReference>
<dbReference type="InterPro" id="IPR036046">
    <property type="entry name" value="Acylphosphatase-like_dom_sf"/>
</dbReference>
<dbReference type="GO" id="GO:0003998">
    <property type="term" value="F:acylphosphatase activity"/>
    <property type="evidence" value="ECO:0007669"/>
    <property type="project" value="UniProtKB-EC"/>
</dbReference>
<protein>
    <recommendedName>
        <fullName evidence="2 4">acylphosphatase</fullName>
        <ecNumber evidence="2 4">3.6.1.7</ecNumber>
    </recommendedName>
</protein>
<evidence type="ECO:0000256" key="3">
    <source>
        <dbReference type="ARBA" id="ARBA00047645"/>
    </source>
</evidence>
<dbReference type="AlphaFoldDB" id="A0A1G1XZD4"/>
<dbReference type="InterPro" id="IPR017968">
    <property type="entry name" value="Acylphosphatase_CS"/>
</dbReference>
<dbReference type="Proteomes" id="UP000178240">
    <property type="component" value="Unassembled WGS sequence"/>
</dbReference>
<evidence type="ECO:0000256" key="1">
    <source>
        <dbReference type="ARBA" id="ARBA00005614"/>
    </source>
</evidence>